<dbReference type="EMBL" id="AATS01000005">
    <property type="protein sequence ID" value="EAU54880.1"/>
    <property type="molecule type" value="Genomic_DNA"/>
</dbReference>
<keyword evidence="4" id="KW-1185">Reference proteome</keyword>
<keyword evidence="2" id="KW-0732">Signal</keyword>
<name>Q0F004_9PROT</name>
<comment type="caution">
    <text evidence="3">The sequence shown here is derived from an EMBL/GenBank/DDBJ whole genome shotgun (WGS) entry which is preliminary data.</text>
</comment>
<proteinExistence type="predicted"/>
<dbReference type="RefSeq" id="WP_009849381.1">
    <property type="nucleotide sequence ID" value="NZ_DS022294.1"/>
</dbReference>
<dbReference type="HOGENOM" id="CLU_2396180_0_0_0"/>
<evidence type="ECO:0000313" key="4">
    <source>
        <dbReference type="Proteomes" id="UP000005297"/>
    </source>
</evidence>
<dbReference type="STRING" id="314344.AL013_11380"/>
<reference evidence="3 4" key="1">
    <citation type="submission" date="2006-09" db="EMBL/GenBank/DDBJ databases">
        <authorList>
            <person name="Emerson D."/>
            <person name="Ferriera S."/>
            <person name="Johnson J."/>
            <person name="Kravitz S."/>
            <person name="Halpern A."/>
            <person name="Remington K."/>
            <person name="Beeson K."/>
            <person name="Tran B."/>
            <person name="Rogers Y.-H."/>
            <person name="Friedman R."/>
            <person name="Venter J.C."/>
        </authorList>
    </citation>
    <scope>NUCLEOTIDE SEQUENCE [LARGE SCALE GENOMIC DNA]</scope>
    <source>
        <strain evidence="3 4">PV-1</strain>
    </source>
</reference>
<gene>
    <name evidence="3" type="ORF">SPV1_09303</name>
</gene>
<dbReference type="InParanoid" id="Q0F004"/>
<feature type="signal peptide" evidence="2">
    <location>
        <begin position="1"/>
        <end position="22"/>
    </location>
</feature>
<organism evidence="3 4">
    <name type="scientific">Mariprofundus ferrooxydans PV-1</name>
    <dbReference type="NCBI Taxonomy" id="314345"/>
    <lineage>
        <taxon>Bacteria</taxon>
        <taxon>Pseudomonadati</taxon>
        <taxon>Pseudomonadota</taxon>
        <taxon>Candidatius Mariprofundia</taxon>
        <taxon>Mariprofundales</taxon>
        <taxon>Mariprofundaceae</taxon>
        <taxon>Mariprofundus</taxon>
    </lineage>
</organism>
<feature type="chain" id="PRO_5004171421" evidence="2">
    <location>
        <begin position="23"/>
        <end position="93"/>
    </location>
</feature>
<evidence type="ECO:0000256" key="2">
    <source>
        <dbReference type="SAM" id="SignalP"/>
    </source>
</evidence>
<accession>Q0F004</accession>
<dbReference type="AlphaFoldDB" id="Q0F004"/>
<feature type="compositionally biased region" description="Polar residues" evidence="1">
    <location>
        <begin position="44"/>
        <end position="53"/>
    </location>
</feature>
<protein>
    <submittedName>
        <fullName evidence="3">Uncharacterized protein</fullName>
    </submittedName>
</protein>
<dbReference type="Proteomes" id="UP000005297">
    <property type="component" value="Unassembled WGS sequence"/>
</dbReference>
<evidence type="ECO:0000256" key="1">
    <source>
        <dbReference type="SAM" id="MobiDB-lite"/>
    </source>
</evidence>
<feature type="region of interest" description="Disordered" evidence="1">
    <location>
        <begin position="24"/>
        <end position="93"/>
    </location>
</feature>
<evidence type="ECO:0000313" key="3">
    <source>
        <dbReference type="EMBL" id="EAU54880.1"/>
    </source>
</evidence>
<sequence>MTNNIKSLVLAACMIIAAGAIAGTASAEDQSDGLNPCEMGSNPCDEQSGQDSGANPCDPQGGEADNPCAPQADDSYMDDGSAPQESDPESQVQ</sequence>